<name>A0ABW8WEU3_9CYAN</name>
<protein>
    <submittedName>
        <fullName evidence="2">SDR family oxidoreductase</fullName>
    </submittedName>
</protein>
<dbReference type="RefSeq" id="WP_237266007.1">
    <property type="nucleotide sequence ID" value="NZ_JBFQGM010000001.1"/>
</dbReference>
<dbReference type="InterPro" id="IPR036291">
    <property type="entry name" value="NAD(P)-bd_dom_sf"/>
</dbReference>
<evidence type="ECO:0000256" key="1">
    <source>
        <dbReference type="ARBA" id="ARBA00006484"/>
    </source>
</evidence>
<reference evidence="2 3" key="1">
    <citation type="submission" date="2024-07" db="EMBL/GenBank/DDBJ databases">
        <authorList>
            <person name="Tripathy S."/>
        </authorList>
    </citation>
    <scope>NUCLEOTIDE SEQUENCE [LARGE SCALE GENOMIC DNA]</scope>
    <source>
        <strain evidence="2 3">VB-61278_2</strain>
    </source>
</reference>
<comment type="caution">
    <text evidence="2">The sequence shown here is derived from an EMBL/GenBank/DDBJ whole genome shotgun (WGS) entry which is preliminary data.</text>
</comment>
<dbReference type="Gene3D" id="3.40.50.720">
    <property type="entry name" value="NAD(P)-binding Rossmann-like Domain"/>
    <property type="match status" value="1"/>
</dbReference>
<organism evidence="2 3">
    <name type="scientific">Scytonema tolypothrichoides VB-61278_2</name>
    <dbReference type="NCBI Taxonomy" id="3232314"/>
    <lineage>
        <taxon>Bacteria</taxon>
        <taxon>Bacillati</taxon>
        <taxon>Cyanobacteriota</taxon>
        <taxon>Cyanophyceae</taxon>
        <taxon>Nostocales</taxon>
        <taxon>Scytonemataceae</taxon>
        <taxon>Scytonema</taxon>
    </lineage>
</organism>
<evidence type="ECO:0000313" key="3">
    <source>
        <dbReference type="Proteomes" id="UP001628874"/>
    </source>
</evidence>
<dbReference type="PANTHER" id="PTHR42879">
    <property type="entry name" value="3-OXOACYL-(ACYL-CARRIER-PROTEIN) REDUCTASE"/>
    <property type="match status" value="1"/>
</dbReference>
<dbReference type="InterPro" id="IPR002347">
    <property type="entry name" value="SDR_fam"/>
</dbReference>
<dbReference type="EMBL" id="JBFQGM010000001">
    <property type="protein sequence ID" value="MFL9459524.1"/>
    <property type="molecule type" value="Genomic_DNA"/>
</dbReference>
<dbReference type="PANTHER" id="PTHR42879:SF6">
    <property type="entry name" value="NADPH-DEPENDENT REDUCTASE BACG"/>
    <property type="match status" value="1"/>
</dbReference>
<dbReference type="CDD" id="cd05344">
    <property type="entry name" value="BKR_like_SDR_like"/>
    <property type="match status" value="1"/>
</dbReference>
<sequence length="266" mass="28627">MYKKMDLQLNGQIVLVTAASKGLGKATARQFAREGAKVAICARSELVEKAAAEIENETGTEVLAIRADLTKPEDVERVIETTVTRFGGLDILVTNTGGPPSGSFDDVDLTEWETSVNLILLSAVRLIKLALPYLRKSFTPAILTITSSSTKQPVQNLILSNSIRLSVIGLTKSLSRELGLDRIRVNSILPGWTYTERVEELIAARTARNGKSPAEEIANINSTVPLGRMGKPEEFANVAVFLCSPAASFINGVMLQVDGGLCQSVL</sequence>
<comment type="similarity">
    <text evidence="1">Belongs to the short-chain dehydrogenases/reductases (SDR) family.</text>
</comment>
<dbReference type="SUPFAM" id="SSF51735">
    <property type="entry name" value="NAD(P)-binding Rossmann-fold domains"/>
    <property type="match status" value="1"/>
</dbReference>
<evidence type="ECO:0000313" key="2">
    <source>
        <dbReference type="EMBL" id="MFL9459524.1"/>
    </source>
</evidence>
<proteinExistence type="inferred from homology"/>
<dbReference type="InterPro" id="IPR050259">
    <property type="entry name" value="SDR"/>
</dbReference>
<keyword evidence="3" id="KW-1185">Reference proteome</keyword>
<gene>
    <name evidence="2" type="ORF">AB0759_02545</name>
</gene>
<dbReference type="Pfam" id="PF13561">
    <property type="entry name" value="adh_short_C2"/>
    <property type="match status" value="1"/>
</dbReference>
<accession>A0ABW8WEU3</accession>
<dbReference type="Proteomes" id="UP001628874">
    <property type="component" value="Unassembled WGS sequence"/>
</dbReference>
<dbReference type="PRINTS" id="PR00081">
    <property type="entry name" value="GDHRDH"/>
</dbReference>